<proteinExistence type="predicted"/>
<evidence type="ECO:0000313" key="2">
    <source>
        <dbReference type="Proteomes" id="UP000203464"/>
    </source>
</evidence>
<dbReference type="EMBL" id="FXYD01000003">
    <property type="protein sequence ID" value="SMX39569.1"/>
    <property type="molecule type" value="Genomic_DNA"/>
</dbReference>
<keyword evidence="2" id="KW-1185">Reference proteome</keyword>
<protein>
    <submittedName>
        <fullName evidence="1">Uncharacterized protein</fullName>
    </submittedName>
</protein>
<evidence type="ECO:0000313" key="1">
    <source>
        <dbReference type="EMBL" id="SMX39569.1"/>
    </source>
</evidence>
<dbReference type="Proteomes" id="UP000203464">
    <property type="component" value="Unassembled WGS sequence"/>
</dbReference>
<accession>A0A238K9P3</accession>
<reference evidence="2" key="1">
    <citation type="submission" date="2017-05" db="EMBL/GenBank/DDBJ databases">
        <authorList>
            <person name="Rodrigo-Torres L."/>
            <person name="Arahal R. D."/>
            <person name="Lucena T."/>
        </authorList>
    </citation>
    <scope>NUCLEOTIDE SEQUENCE [LARGE SCALE GENOMIC DNA]</scope>
    <source>
        <strain evidence="2">CECT 8868</strain>
    </source>
</reference>
<dbReference type="AlphaFoldDB" id="A0A238K9P3"/>
<organism evidence="1 2">
    <name type="scientific">Octadecabacter ascidiaceicola</name>
    <dbReference type="NCBI Taxonomy" id="1655543"/>
    <lineage>
        <taxon>Bacteria</taxon>
        <taxon>Pseudomonadati</taxon>
        <taxon>Pseudomonadota</taxon>
        <taxon>Alphaproteobacteria</taxon>
        <taxon>Rhodobacterales</taxon>
        <taxon>Roseobacteraceae</taxon>
        <taxon>Octadecabacter</taxon>
    </lineage>
</organism>
<name>A0A238K9P3_9RHOB</name>
<sequence length="130" mass="14740">MPSSLGVVQRESQLEKVDQVIRFGQRFSLELNSSTDGHTIAFQGRGDQWNVVGLGDHETASTSIRAGINRLPQMPNGQIDPIWEENDEGITDFVMITAATDRIPLEVERLIKWVNENECNVHRKVVRLER</sequence>
<gene>
    <name evidence="1" type="ORF">OCA8868_02020</name>
</gene>